<feature type="region of interest" description="Disordered" evidence="6">
    <location>
        <begin position="334"/>
        <end position="413"/>
    </location>
</feature>
<keyword evidence="9" id="KW-1185">Reference proteome</keyword>
<evidence type="ECO:0000313" key="8">
    <source>
        <dbReference type="EMBL" id="OJT15344.1"/>
    </source>
</evidence>
<dbReference type="InterPro" id="IPR019821">
    <property type="entry name" value="Kinesin_motor_CS"/>
</dbReference>
<protein>
    <recommendedName>
        <fullName evidence="5">Kinesin-like protein</fullName>
    </recommendedName>
</protein>
<dbReference type="OMA" id="EVENDPM"/>
<feature type="region of interest" description="Disordered" evidence="6">
    <location>
        <begin position="442"/>
        <end position="476"/>
    </location>
</feature>
<dbReference type="Pfam" id="PF00225">
    <property type="entry name" value="Kinesin"/>
    <property type="match status" value="1"/>
</dbReference>
<feature type="repeat" description="TPR" evidence="4">
    <location>
        <begin position="524"/>
        <end position="557"/>
    </location>
</feature>
<dbReference type="CDD" id="cd00106">
    <property type="entry name" value="KISc"/>
    <property type="match status" value="1"/>
</dbReference>
<evidence type="ECO:0000256" key="4">
    <source>
        <dbReference type="PROSITE-ProRule" id="PRU00339"/>
    </source>
</evidence>
<dbReference type="PROSITE" id="PS00411">
    <property type="entry name" value="KINESIN_MOTOR_1"/>
    <property type="match status" value="1"/>
</dbReference>
<evidence type="ECO:0000256" key="1">
    <source>
        <dbReference type="ARBA" id="ARBA00022741"/>
    </source>
</evidence>
<dbReference type="SUPFAM" id="SSF52540">
    <property type="entry name" value="P-loop containing nucleoside triphosphate hydrolases"/>
    <property type="match status" value="1"/>
</dbReference>
<feature type="region of interest" description="Disordered" evidence="6">
    <location>
        <begin position="575"/>
        <end position="673"/>
    </location>
</feature>
<keyword evidence="2 3" id="KW-0067">ATP-binding</keyword>
<dbReference type="GO" id="GO:0008017">
    <property type="term" value="F:microtubule binding"/>
    <property type="evidence" value="ECO:0007669"/>
    <property type="project" value="InterPro"/>
</dbReference>
<accession>A0A1M2W643</accession>
<organism evidence="8 9">
    <name type="scientific">Trametes pubescens</name>
    <name type="common">White-rot fungus</name>
    <dbReference type="NCBI Taxonomy" id="154538"/>
    <lineage>
        <taxon>Eukaryota</taxon>
        <taxon>Fungi</taxon>
        <taxon>Dikarya</taxon>
        <taxon>Basidiomycota</taxon>
        <taxon>Agaricomycotina</taxon>
        <taxon>Agaricomycetes</taxon>
        <taxon>Polyporales</taxon>
        <taxon>Polyporaceae</taxon>
        <taxon>Trametes</taxon>
    </lineage>
</organism>
<dbReference type="EMBL" id="MNAD01000180">
    <property type="protein sequence ID" value="OJT15344.1"/>
    <property type="molecule type" value="Genomic_DNA"/>
</dbReference>
<dbReference type="PRINTS" id="PR00380">
    <property type="entry name" value="KINESINHEAVY"/>
</dbReference>
<dbReference type="InterPro" id="IPR027640">
    <property type="entry name" value="Kinesin-like_fam"/>
</dbReference>
<feature type="compositionally biased region" description="Basic residues" evidence="6">
    <location>
        <begin position="582"/>
        <end position="600"/>
    </location>
</feature>
<feature type="compositionally biased region" description="Low complexity" evidence="6">
    <location>
        <begin position="342"/>
        <end position="363"/>
    </location>
</feature>
<dbReference type="GO" id="GO:0005875">
    <property type="term" value="C:microtubule associated complex"/>
    <property type="evidence" value="ECO:0007669"/>
    <property type="project" value="TreeGrafter"/>
</dbReference>
<feature type="compositionally biased region" description="Acidic residues" evidence="6">
    <location>
        <begin position="605"/>
        <end position="615"/>
    </location>
</feature>
<keyword evidence="1 3" id="KW-0547">Nucleotide-binding</keyword>
<dbReference type="PROSITE" id="PS50005">
    <property type="entry name" value="TPR"/>
    <property type="match status" value="1"/>
</dbReference>
<evidence type="ECO:0000256" key="2">
    <source>
        <dbReference type="ARBA" id="ARBA00022840"/>
    </source>
</evidence>
<dbReference type="GO" id="GO:0003777">
    <property type="term" value="F:microtubule motor activity"/>
    <property type="evidence" value="ECO:0007669"/>
    <property type="project" value="InterPro"/>
</dbReference>
<dbReference type="InterPro" id="IPR027417">
    <property type="entry name" value="P-loop_NTPase"/>
</dbReference>
<feature type="domain" description="Kinesin motor" evidence="7">
    <location>
        <begin position="5"/>
        <end position="330"/>
    </location>
</feature>
<dbReference type="GO" id="GO:0005874">
    <property type="term" value="C:microtubule"/>
    <property type="evidence" value="ECO:0007669"/>
    <property type="project" value="UniProtKB-KW"/>
</dbReference>
<dbReference type="Gene3D" id="3.40.850.10">
    <property type="entry name" value="Kinesin motor domain"/>
    <property type="match status" value="1"/>
</dbReference>
<feature type="compositionally biased region" description="Low complexity" evidence="6">
    <location>
        <begin position="463"/>
        <end position="476"/>
    </location>
</feature>
<comment type="similarity">
    <text evidence="3 5">Belongs to the TRAFAC class myosin-kinesin ATPase superfamily. Kinesin family.</text>
</comment>
<evidence type="ECO:0000256" key="6">
    <source>
        <dbReference type="SAM" id="MobiDB-lite"/>
    </source>
</evidence>
<dbReference type="SMART" id="SM00129">
    <property type="entry name" value="KISc"/>
    <property type="match status" value="1"/>
</dbReference>
<dbReference type="InterPro" id="IPR036961">
    <property type="entry name" value="Kinesin_motor_dom_sf"/>
</dbReference>
<dbReference type="AlphaFoldDB" id="A0A1M2W643"/>
<dbReference type="InterPro" id="IPR001752">
    <property type="entry name" value="Kinesin_motor_dom"/>
</dbReference>
<reference evidence="8 9" key="1">
    <citation type="submission" date="2016-10" db="EMBL/GenBank/DDBJ databases">
        <title>Genome sequence of the basidiomycete white-rot fungus Trametes pubescens.</title>
        <authorList>
            <person name="Makela M.R."/>
            <person name="Granchi Z."/>
            <person name="Peng M."/>
            <person name="De Vries R.P."/>
            <person name="Grigoriev I."/>
            <person name="Riley R."/>
            <person name="Hilden K."/>
        </authorList>
    </citation>
    <scope>NUCLEOTIDE SEQUENCE [LARGE SCALE GENOMIC DNA]</scope>
    <source>
        <strain evidence="8 9">FBCC735</strain>
    </source>
</reference>
<dbReference type="GO" id="GO:0007052">
    <property type="term" value="P:mitotic spindle organization"/>
    <property type="evidence" value="ECO:0007669"/>
    <property type="project" value="TreeGrafter"/>
</dbReference>
<keyword evidence="5" id="KW-0493">Microtubule</keyword>
<dbReference type="InterPro" id="IPR019734">
    <property type="entry name" value="TPR_rpt"/>
</dbReference>
<evidence type="ECO:0000313" key="9">
    <source>
        <dbReference type="Proteomes" id="UP000184267"/>
    </source>
</evidence>
<dbReference type="STRING" id="154538.A0A1M2W643"/>
<dbReference type="GO" id="GO:0007018">
    <property type="term" value="P:microtubule-based movement"/>
    <property type="evidence" value="ECO:0007669"/>
    <property type="project" value="InterPro"/>
</dbReference>
<evidence type="ECO:0000256" key="5">
    <source>
        <dbReference type="RuleBase" id="RU000394"/>
    </source>
</evidence>
<dbReference type="Proteomes" id="UP000184267">
    <property type="component" value="Unassembled WGS sequence"/>
</dbReference>
<comment type="caution">
    <text evidence="8">The sequence shown here is derived from an EMBL/GenBank/DDBJ whole genome shotgun (WGS) entry which is preliminary data.</text>
</comment>
<name>A0A1M2W643_TRAPU</name>
<evidence type="ECO:0000259" key="7">
    <source>
        <dbReference type="PROSITE" id="PS50067"/>
    </source>
</evidence>
<keyword evidence="4" id="KW-0802">TPR repeat</keyword>
<feature type="binding site" evidence="3">
    <location>
        <begin position="93"/>
        <end position="100"/>
    </location>
    <ligand>
        <name>ATP</name>
        <dbReference type="ChEBI" id="CHEBI:30616"/>
    </ligand>
</feature>
<evidence type="ECO:0000256" key="3">
    <source>
        <dbReference type="PROSITE-ProRule" id="PRU00283"/>
    </source>
</evidence>
<dbReference type="PROSITE" id="PS50067">
    <property type="entry name" value="KINESIN_MOTOR_2"/>
    <property type="match status" value="1"/>
</dbReference>
<keyword evidence="3 5" id="KW-0505">Motor protein</keyword>
<proteinExistence type="inferred from homology"/>
<dbReference type="GO" id="GO:0051231">
    <property type="term" value="P:spindle elongation"/>
    <property type="evidence" value="ECO:0007669"/>
    <property type="project" value="TreeGrafter"/>
</dbReference>
<dbReference type="PANTHER" id="PTHR47969:SF9">
    <property type="entry name" value="KINESIN-LIKE PROTEIN"/>
    <property type="match status" value="1"/>
</dbReference>
<dbReference type="PANTHER" id="PTHR47969">
    <property type="entry name" value="CHROMOSOME-ASSOCIATED KINESIN KIF4A-RELATED"/>
    <property type="match status" value="1"/>
</dbReference>
<sequence>MSFSRVKIAARLRPPIPGEQHDNAIRVLRQDREGQSSSAIVVDNPRDPSQTFNYPFSSCYGEFSSQEEIFERDVKPLIDLAFSGMTVTIFAYGVTSSGKTHTMQGSAEQPGIIPRAVQEIFNRTVSQHVGASIAASYMEIYKDEVYDLLGDRESAAKLPVRENEHGKVFVANLSTIPLDTLDDFEVAFSQANKQRSVGSTNLNSVSSRSHAILTLHVTVTDPLQNRTLSGKLNLVDLAGSENNKLTGNDSSRMAESAAINKSLSVLGQVVHALNQGASRIPYRNSKLTRILQDALGGNSVGLLICNLAPGTKFRQDTLNTLNFAVRTKNIQNKPLVNQQANATAGPSSATIPPPAARSIPAPAHNSRIAGPRPSRVPRMSNAGAGPRPSLAFSSIPPPAAKRESLPPPAPAMPAHLTEEEINARIAKAVELEVARRLEEREEAARKERSMSVLHEEHGSASAGSLQSLPPGLLSPLLKKHRHSADDELKQRLEELESKFERGDRDKDKRASDVLLSPLSRKKTGRAYVALARAHTQKNNLQVALELYRKAETYVPDNVKLKERIIEIEWAIKNDRPFAPSPKKPRRGPSRRAKSGSSKHRSAPDADADEDADDAQDSGKENTNAHAEAYEDEDEDKGEGGSAKRRRRHVKSEGKEREPGTPPKRRRLVKFEDA</sequence>
<feature type="compositionally biased region" description="Basic and acidic residues" evidence="6">
    <location>
        <begin position="442"/>
        <end position="458"/>
    </location>
</feature>
<gene>
    <name evidence="8" type="ORF">TRAPUB_8089</name>
</gene>
<feature type="compositionally biased region" description="Pro residues" evidence="6">
    <location>
        <begin position="395"/>
        <end position="411"/>
    </location>
</feature>
<dbReference type="GO" id="GO:0005524">
    <property type="term" value="F:ATP binding"/>
    <property type="evidence" value="ECO:0007669"/>
    <property type="project" value="UniProtKB-UniRule"/>
</dbReference>
<dbReference type="OrthoDB" id="3176171at2759"/>